<dbReference type="Proteomes" id="UP001596139">
    <property type="component" value="Unassembled WGS sequence"/>
</dbReference>
<feature type="compositionally biased region" description="Pro residues" evidence="1">
    <location>
        <begin position="12"/>
        <end position="32"/>
    </location>
</feature>
<keyword evidence="3" id="KW-1185">Reference proteome</keyword>
<proteinExistence type="predicted"/>
<protein>
    <submittedName>
        <fullName evidence="2">Condensation protein</fullName>
    </submittedName>
</protein>
<evidence type="ECO:0000313" key="2">
    <source>
        <dbReference type="EMBL" id="MFC6062059.1"/>
    </source>
</evidence>
<evidence type="ECO:0000256" key="1">
    <source>
        <dbReference type="SAM" id="MobiDB-lite"/>
    </source>
</evidence>
<dbReference type="EMBL" id="JBHSPX010000002">
    <property type="protein sequence ID" value="MFC6062059.1"/>
    <property type="molecule type" value="Genomic_DNA"/>
</dbReference>
<dbReference type="SUPFAM" id="SSF52777">
    <property type="entry name" value="CoA-dependent acyltransferases"/>
    <property type="match status" value="1"/>
</dbReference>
<dbReference type="InterPro" id="IPR023213">
    <property type="entry name" value="CAT-like_dom_sf"/>
</dbReference>
<feature type="region of interest" description="Disordered" evidence="1">
    <location>
        <begin position="1"/>
        <end position="33"/>
    </location>
</feature>
<name>A0ABW1ME34_9ACTN</name>
<evidence type="ECO:0000313" key="3">
    <source>
        <dbReference type="Proteomes" id="UP001596139"/>
    </source>
</evidence>
<feature type="compositionally biased region" description="Low complexity" evidence="1">
    <location>
        <begin position="1"/>
        <end position="11"/>
    </location>
</feature>
<dbReference type="RefSeq" id="WP_245659326.1">
    <property type="nucleotide sequence ID" value="NZ_JBHSPX010000002.1"/>
</dbReference>
<organism evidence="2 3">
    <name type="scientific">Streptomyces ochraceiscleroticus</name>
    <dbReference type="NCBI Taxonomy" id="47761"/>
    <lineage>
        <taxon>Bacteria</taxon>
        <taxon>Bacillati</taxon>
        <taxon>Actinomycetota</taxon>
        <taxon>Actinomycetes</taxon>
        <taxon>Kitasatosporales</taxon>
        <taxon>Streptomycetaceae</taxon>
        <taxon>Streptomyces</taxon>
    </lineage>
</organism>
<sequence>MTPMTPMTPTAPKTPPHPPGAPRTTDPPPRPIPFTLVDEIARHCAQEAEPETVHVEVHLPERMDHPRLRAAFGQALARHPRALLRQAPGRWWHRRYVWEPAGAPDLAPVSFSGPDPGALRRARERALADCPPLDAGPPVRLAVIEQATGTGTGTVLLLTAHHTALDAPSCLRLLATTAELYGGAANSPAPPPVRAPEPAARRVRKGGAAPVSTALRPPARIAADRAGTAPNNGNGMLLTELPVPDRPPRAPGAARSAHTVNDQLLVAAFLMVTRWNRLHGTRAAPVVLTMPVDDRPRGTGMPLGNGTRLVPVRFGPADLRDAASAAASGPPDPAAVARLLHRTAARTRALKATPGRPLGLTGAALTAPVLPVGVRAAVTRRARATAAPWTSTALLSNIGRVPYPFDFGDAGRATGVWFSAPARMPRGLSLATVSTGGRIQLTLRWSRALLDDTAGAALCALFEESLAATSWSGA</sequence>
<dbReference type="Gene3D" id="3.30.559.10">
    <property type="entry name" value="Chloramphenicol acetyltransferase-like domain"/>
    <property type="match status" value="1"/>
</dbReference>
<gene>
    <name evidence="2" type="ORF">ACFP4F_05830</name>
</gene>
<accession>A0ABW1ME34</accession>
<comment type="caution">
    <text evidence="2">The sequence shown here is derived from an EMBL/GenBank/DDBJ whole genome shotgun (WGS) entry which is preliminary data.</text>
</comment>
<reference evidence="3" key="1">
    <citation type="journal article" date="2019" name="Int. J. Syst. Evol. Microbiol.">
        <title>The Global Catalogue of Microorganisms (GCM) 10K type strain sequencing project: providing services to taxonomists for standard genome sequencing and annotation.</title>
        <authorList>
            <consortium name="The Broad Institute Genomics Platform"/>
            <consortium name="The Broad Institute Genome Sequencing Center for Infectious Disease"/>
            <person name="Wu L."/>
            <person name="Ma J."/>
        </authorList>
    </citation>
    <scope>NUCLEOTIDE SEQUENCE [LARGE SCALE GENOMIC DNA]</scope>
    <source>
        <strain evidence="3">CGMCC 1.15180</strain>
    </source>
</reference>